<dbReference type="EMBL" id="JAUIQW010000001">
    <property type="protein sequence ID" value="MDN4872975.1"/>
    <property type="molecule type" value="Genomic_DNA"/>
</dbReference>
<dbReference type="SUPFAM" id="SSF56349">
    <property type="entry name" value="DNA breaking-rejoining enzymes"/>
    <property type="match status" value="1"/>
</dbReference>
<dbReference type="PANTHER" id="PTHR30349:SF86">
    <property type="entry name" value="INTEGRASE_RECOMBINASE AQ_AA09-RELATED"/>
    <property type="match status" value="1"/>
</dbReference>
<dbReference type="InterPro" id="IPR002104">
    <property type="entry name" value="Integrase_catalytic"/>
</dbReference>
<dbReference type="GO" id="GO:0006310">
    <property type="term" value="P:DNA recombination"/>
    <property type="evidence" value="ECO:0007669"/>
    <property type="project" value="UniProtKB-KW"/>
</dbReference>
<evidence type="ECO:0000313" key="3">
    <source>
        <dbReference type="EMBL" id="MDN4872975.1"/>
    </source>
</evidence>
<dbReference type="Pfam" id="PF00589">
    <property type="entry name" value="Phage_integrase"/>
    <property type="match status" value="1"/>
</dbReference>
<evidence type="ECO:0000256" key="1">
    <source>
        <dbReference type="ARBA" id="ARBA00023172"/>
    </source>
</evidence>
<dbReference type="InterPro" id="IPR050090">
    <property type="entry name" value="Tyrosine_recombinase_XerCD"/>
</dbReference>
<dbReference type="GO" id="GO:0015074">
    <property type="term" value="P:DNA integration"/>
    <property type="evidence" value="ECO:0007669"/>
    <property type="project" value="InterPro"/>
</dbReference>
<dbReference type="Proteomes" id="UP001175137">
    <property type="component" value="Unassembled WGS sequence"/>
</dbReference>
<comment type="caution">
    <text evidence="3">The sequence shown here is derived from an EMBL/GenBank/DDBJ whole genome shotgun (WGS) entry which is preliminary data.</text>
</comment>
<sequence length="760" mass="89942">MANVKFLKKSKHLFYVYLINDIEVELKWSFEKYSSKWNNCGMENLKKFVNEIEGIMKRSKLDDFSELILNYPREDSKNLVFIIAAEVFRKEFITMVSIACEIIYVKGGCLRIGEVVGEIINPNKIVKDTIINQFIMFNKELRGIKICYEILQEYYQLKLMDIRNALIQVNRKKVIEILNAFPKGEIFPDIFSEFKDEFESYLLICGTQLIEKEFDLTKKQLGKYSLGLKSISSHRYENAPELQGFVSTIVEDVKKQFYKNMSNYSYKIAEDEYIIMKKKLDYMEIIRLKWNDFSGKLKDELKKYFYSQIRYEHNFLNIRNKYTYAKMFGKAIDSMSLGEGFSFLDINIYKVEQILLSLQQLKNAKGEKYKVKVIQSCVSECRIIFDWLKERYEKEYLVNPFRLITMHNSESFITSASYIPEEVILKLEEKLEELPDYVQLVWLIMMNTGMRIGEVLSLTKDCLIYDEHSDVTCLKFIPQKTLKFRRKKGLEDYHTIPIISLNLVDSIKKQIESTKNLREHNGINNIFIKESDIGIRFYESGNISYFINNLIKKYEIKDGRGELWHYTHHQCRKTVAVNLFTEGASLDEVGDILDHLHTSTTSKHYHDVQLKKIAELDMEYFELMFNNLDQDIKEAYSNAELKSLKREIMLGSRETPQGHGICAKHVSFGPCKKSKCTGCKMLITGPQKLPMWKKLKDEQQRYLEEIMRRFQEEGMEDWHEYREYQAELHLLEYYKETITQLEKFMNERLELNGAKYNSIK</sequence>
<organism evidence="3 4">
    <name type="scientific">Bacillus cereus</name>
    <dbReference type="NCBI Taxonomy" id="1396"/>
    <lineage>
        <taxon>Bacteria</taxon>
        <taxon>Bacillati</taxon>
        <taxon>Bacillota</taxon>
        <taxon>Bacilli</taxon>
        <taxon>Bacillales</taxon>
        <taxon>Bacillaceae</taxon>
        <taxon>Bacillus</taxon>
        <taxon>Bacillus cereus group</taxon>
    </lineage>
</organism>
<gene>
    <name evidence="3" type="ORF">QYM23_08895</name>
</gene>
<dbReference type="InterPro" id="IPR013762">
    <property type="entry name" value="Integrase-like_cat_sf"/>
</dbReference>
<feature type="domain" description="Tyr recombinase" evidence="2">
    <location>
        <begin position="414"/>
        <end position="618"/>
    </location>
</feature>
<protein>
    <submittedName>
        <fullName evidence="3">Site-specific integrase</fullName>
    </submittedName>
</protein>
<evidence type="ECO:0000313" key="4">
    <source>
        <dbReference type="Proteomes" id="UP001175137"/>
    </source>
</evidence>
<reference evidence="3" key="1">
    <citation type="submission" date="2023-07" db="EMBL/GenBank/DDBJ databases">
        <title>Complete genome sequence of Bacillus cereus SRCM126073 isolated from soil.</title>
        <authorList>
            <person name="Yang H.-G."/>
            <person name="Ryu M.-S."/>
            <person name="Ha G.-S."/>
            <person name="Yang H.-J."/>
            <person name="Jeong D.-Y."/>
        </authorList>
    </citation>
    <scope>NUCLEOTIDE SEQUENCE</scope>
    <source>
        <strain evidence="3">SRCM126073</strain>
    </source>
</reference>
<evidence type="ECO:0000259" key="2">
    <source>
        <dbReference type="PROSITE" id="PS51898"/>
    </source>
</evidence>
<dbReference type="GO" id="GO:0003677">
    <property type="term" value="F:DNA binding"/>
    <property type="evidence" value="ECO:0007669"/>
    <property type="project" value="InterPro"/>
</dbReference>
<dbReference type="PROSITE" id="PS51898">
    <property type="entry name" value="TYR_RECOMBINASE"/>
    <property type="match status" value="1"/>
</dbReference>
<dbReference type="AlphaFoldDB" id="A0AAW7NDG6"/>
<dbReference type="Gene3D" id="1.10.443.10">
    <property type="entry name" value="Intergrase catalytic core"/>
    <property type="match status" value="1"/>
</dbReference>
<dbReference type="InterPro" id="IPR011010">
    <property type="entry name" value="DNA_brk_join_enz"/>
</dbReference>
<proteinExistence type="predicted"/>
<dbReference type="CDD" id="cd00397">
    <property type="entry name" value="DNA_BRE_C"/>
    <property type="match status" value="1"/>
</dbReference>
<name>A0AAW7NDG6_BACCE</name>
<accession>A0AAW7NDG6</accession>
<keyword evidence="1" id="KW-0233">DNA recombination</keyword>
<dbReference type="PANTHER" id="PTHR30349">
    <property type="entry name" value="PHAGE INTEGRASE-RELATED"/>
    <property type="match status" value="1"/>
</dbReference>
<dbReference type="RefSeq" id="WP_283729678.1">
    <property type="nucleotide sequence ID" value="NZ_CP125992.1"/>
</dbReference>